<dbReference type="RefSeq" id="WP_123610928.1">
    <property type="nucleotide sequence ID" value="NZ_RJVG01000018.1"/>
</dbReference>
<reference evidence="3 4" key="1">
    <citation type="submission" date="2018-11" db="EMBL/GenBank/DDBJ databases">
        <title>Genomic Encyclopedia of Type Strains, Phase IV (KMG-IV): sequencing the most valuable type-strain genomes for metagenomic binning, comparative biology and taxonomic classification.</title>
        <authorList>
            <person name="Goeker M."/>
        </authorList>
    </citation>
    <scope>NUCLEOTIDE SEQUENCE [LARGE SCALE GENOMIC DNA]</scope>
    <source>
        <strain evidence="3 4">DSM 26537</strain>
    </source>
</reference>
<keyword evidence="4" id="KW-1185">Reference proteome</keyword>
<feature type="domain" description="Exonuclease" evidence="2">
    <location>
        <begin position="4"/>
        <end position="169"/>
    </location>
</feature>
<dbReference type="PANTHER" id="PTHR30231:SF41">
    <property type="entry name" value="DNA POLYMERASE III SUBUNIT EPSILON"/>
    <property type="match status" value="1"/>
</dbReference>
<gene>
    <name evidence="3" type="ORF">EDD66_1187</name>
</gene>
<dbReference type="InterPro" id="IPR012337">
    <property type="entry name" value="RNaseH-like_sf"/>
</dbReference>
<dbReference type="GO" id="GO:0045004">
    <property type="term" value="P:DNA replication proofreading"/>
    <property type="evidence" value="ECO:0007669"/>
    <property type="project" value="TreeGrafter"/>
</dbReference>
<dbReference type="FunFam" id="3.30.420.10:FF:000045">
    <property type="entry name" value="3'-5' exonuclease DinG"/>
    <property type="match status" value="1"/>
</dbReference>
<keyword evidence="1" id="KW-0378">Hydrolase</keyword>
<dbReference type="Pfam" id="PF00929">
    <property type="entry name" value="RNase_T"/>
    <property type="match status" value="1"/>
</dbReference>
<dbReference type="InterPro" id="IPR036397">
    <property type="entry name" value="RNaseH_sf"/>
</dbReference>
<dbReference type="SMART" id="SM00479">
    <property type="entry name" value="EXOIII"/>
    <property type="match status" value="1"/>
</dbReference>
<dbReference type="NCBIfam" id="TIGR00573">
    <property type="entry name" value="dnaq"/>
    <property type="match status" value="1"/>
</dbReference>
<dbReference type="GO" id="GO:0005829">
    <property type="term" value="C:cytosol"/>
    <property type="evidence" value="ECO:0007669"/>
    <property type="project" value="TreeGrafter"/>
</dbReference>
<name>A0A3N1XB27_9FIRM</name>
<comment type="caution">
    <text evidence="3">The sequence shown here is derived from an EMBL/GenBank/DDBJ whole genome shotgun (WGS) entry which is preliminary data.</text>
</comment>
<protein>
    <submittedName>
        <fullName evidence="3">DNA polymerase-3 subunit alpha (Gram-positive type)</fullName>
    </submittedName>
</protein>
<dbReference type="AlphaFoldDB" id="A0A3N1XB27"/>
<evidence type="ECO:0000256" key="1">
    <source>
        <dbReference type="ARBA" id="ARBA00022839"/>
    </source>
</evidence>
<dbReference type="Proteomes" id="UP000273083">
    <property type="component" value="Unassembled WGS sequence"/>
</dbReference>
<dbReference type="PANTHER" id="PTHR30231">
    <property type="entry name" value="DNA POLYMERASE III SUBUNIT EPSILON"/>
    <property type="match status" value="1"/>
</dbReference>
<dbReference type="Gene3D" id="3.30.420.10">
    <property type="entry name" value="Ribonuclease H-like superfamily/Ribonuclease H"/>
    <property type="match status" value="1"/>
</dbReference>
<dbReference type="GO" id="GO:0003677">
    <property type="term" value="F:DNA binding"/>
    <property type="evidence" value="ECO:0007669"/>
    <property type="project" value="InterPro"/>
</dbReference>
<dbReference type="InterPro" id="IPR006054">
    <property type="entry name" value="DnaQ"/>
</dbReference>
<organism evidence="3 4">
    <name type="scientific">Mobilisporobacter senegalensis</name>
    <dbReference type="NCBI Taxonomy" id="1329262"/>
    <lineage>
        <taxon>Bacteria</taxon>
        <taxon>Bacillati</taxon>
        <taxon>Bacillota</taxon>
        <taxon>Clostridia</taxon>
        <taxon>Lachnospirales</taxon>
        <taxon>Lachnospiraceae</taxon>
        <taxon>Mobilisporobacter</taxon>
    </lineage>
</organism>
<dbReference type="GO" id="GO:0008408">
    <property type="term" value="F:3'-5' exonuclease activity"/>
    <property type="evidence" value="ECO:0007669"/>
    <property type="project" value="TreeGrafter"/>
</dbReference>
<dbReference type="GO" id="GO:0003887">
    <property type="term" value="F:DNA-directed DNA polymerase activity"/>
    <property type="evidence" value="ECO:0007669"/>
    <property type="project" value="InterPro"/>
</dbReference>
<dbReference type="EMBL" id="RJVG01000018">
    <property type="protein sequence ID" value="ROR21927.1"/>
    <property type="molecule type" value="Genomic_DNA"/>
</dbReference>
<evidence type="ECO:0000313" key="4">
    <source>
        <dbReference type="Proteomes" id="UP000273083"/>
    </source>
</evidence>
<dbReference type="InterPro" id="IPR013520">
    <property type="entry name" value="Ribonucl_H"/>
</dbReference>
<dbReference type="OrthoDB" id="9776650at2"/>
<evidence type="ECO:0000259" key="2">
    <source>
        <dbReference type="SMART" id="SM00479"/>
    </source>
</evidence>
<sequence>MLNTFVAIDIETTGLSPERDKIIEIGALKVIDGKITQEFSELINPSIPISHRITSLTGITDKLLKDAPDIEKVLKEFLEFAGDLPVLGHNILFDYSFLKVNFSNLGILYERLGMDTLKLSRNLHNDLESKSLSSMCRYYGIYNAHAHRAFDDAKAAYELYYRLKNNFEQKVPEYFSEEPLIYKIKKREPITPRQKNYLNDLVKYHKIELIQPVEHMSKSEASRLIDKIILSNGRII</sequence>
<proteinExistence type="predicted"/>
<dbReference type="SUPFAM" id="SSF53098">
    <property type="entry name" value="Ribonuclease H-like"/>
    <property type="match status" value="1"/>
</dbReference>
<keyword evidence="1" id="KW-0540">Nuclease</keyword>
<evidence type="ECO:0000313" key="3">
    <source>
        <dbReference type="EMBL" id="ROR21927.1"/>
    </source>
</evidence>
<accession>A0A3N1XB27</accession>
<dbReference type="CDD" id="cd06127">
    <property type="entry name" value="DEDDh"/>
    <property type="match status" value="1"/>
</dbReference>
<keyword evidence="1" id="KW-0269">Exonuclease</keyword>